<organism evidence="1 2">
    <name type="scientific">Halalkalibacter oceani</name>
    <dbReference type="NCBI Taxonomy" id="1653776"/>
    <lineage>
        <taxon>Bacteria</taxon>
        <taxon>Bacillati</taxon>
        <taxon>Bacillota</taxon>
        <taxon>Bacilli</taxon>
        <taxon>Bacillales</taxon>
        <taxon>Bacillaceae</taxon>
        <taxon>Halalkalibacter</taxon>
    </lineage>
</organism>
<keyword evidence="2" id="KW-1185">Reference proteome</keyword>
<dbReference type="Proteomes" id="UP001139179">
    <property type="component" value="Unassembled WGS sequence"/>
</dbReference>
<sequence length="152" mass="16257">MMMITLTVILFAGVGTGTVGWASSDLPFGNGSEDTVPMDHMDPTPFVPVAEIDMEGKNDTEEHQKSLKGVPISHSEAPVEAVAGVNAHEDTVPMDHMDPTPFVPVAEIDMEGENAIEEHQKSLKGVTLSHSEAPVDVASDEPIEVVKEVEVE</sequence>
<gene>
    <name evidence="1" type="ORF">M3202_20020</name>
</gene>
<evidence type="ECO:0000313" key="2">
    <source>
        <dbReference type="Proteomes" id="UP001139179"/>
    </source>
</evidence>
<protein>
    <submittedName>
        <fullName evidence="1">Uncharacterized protein</fullName>
    </submittedName>
</protein>
<dbReference type="EMBL" id="JAMBOL010000035">
    <property type="protein sequence ID" value="MCM3716336.1"/>
    <property type="molecule type" value="Genomic_DNA"/>
</dbReference>
<evidence type="ECO:0000313" key="1">
    <source>
        <dbReference type="EMBL" id="MCM3716336.1"/>
    </source>
</evidence>
<dbReference type="RefSeq" id="WP_251225004.1">
    <property type="nucleotide sequence ID" value="NZ_JAMBOL010000035.1"/>
</dbReference>
<reference evidence="1" key="1">
    <citation type="submission" date="2022-05" db="EMBL/GenBank/DDBJ databases">
        <title>Comparative Genomics of Spacecraft Associated Microbes.</title>
        <authorList>
            <person name="Tran M.T."/>
            <person name="Wright A."/>
            <person name="Seuylemezian A."/>
            <person name="Eisen J."/>
            <person name="Coil D."/>
        </authorList>
    </citation>
    <scope>NUCLEOTIDE SEQUENCE</scope>
    <source>
        <strain evidence="1">214.1.1</strain>
    </source>
</reference>
<comment type="caution">
    <text evidence="1">The sequence shown here is derived from an EMBL/GenBank/DDBJ whole genome shotgun (WGS) entry which is preliminary data.</text>
</comment>
<accession>A0A9X2DSK1</accession>
<name>A0A9X2DSK1_9BACI</name>
<dbReference type="AlphaFoldDB" id="A0A9X2DSK1"/>
<proteinExistence type="predicted"/>